<feature type="compositionally biased region" description="Low complexity" evidence="1">
    <location>
        <begin position="949"/>
        <end position="962"/>
    </location>
</feature>
<keyword evidence="3" id="KW-1185">Reference proteome</keyword>
<dbReference type="OrthoDB" id="552911at2759"/>
<dbReference type="EMBL" id="GL378356">
    <property type="protein sequence ID" value="EFJ45654.1"/>
    <property type="molecule type" value="Genomic_DNA"/>
</dbReference>
<feature type="compositionally biased region" description="Low complexity" evidence="1">
    <location>
        <begin position="557"/>
        <end position="567"/>
    </location>
</feature>
<sequence>MGRIEALTRALNSLRKVSVCRFCPECERGRPVMTILAIAQVGIRTRTESEDGDGFGRWAGQGAADKQIGTSKATVYASLAGRNRASDVWRQKSQYDDEYQRFLATTCETSQQESGKRDIDEATSERLQDQRSQEVYSQQQQLQQLQQQLQQQQQQKRKMLKLPSKQKSQSHIDTDIAHSKRWARHSSVTLYAMDTCDPTRTTTPRQIATPGAQESGSTRAGGLIVCDSSLCPSSFPYTPEYGNSTARLSPTVSGSGCATPRQALPSPIVGHVTRTRSSIDNAAAFAWIAGSAGSAATAASAAAAAQPAAAPPSGTAFGGGHPPSPSVLCRSSTNAVASDFVGGASTSSAGGASWSNSSGGGGGISAATGGGGFLRRQGSILNTADAAVALGATVAATATPVCGACNSSSSSSVGPGGAVSGSVSVVRLPSLRQVSVPLGPTPQPQQQQQQPQQQPVVGYGFGRVLRPATCGVSSTTIDGARQQHQPQPPPTPPPTQHVAQLASQQQSALQQTQQQTHSQKAGGGSEQPQPRHQAAAAAAAAGGDSPDIHRHCREQQAAAAAAAHPAAGAPPPSGRRSGSTTGLPSCTTSPALLYSMAAPAAPPSAPTAQQGLLPRGFSAQSLMAMFDAGDLSYCNPDCDDEMAQILDELVQSNRVRSGSGGSFTRGTGAVGRPPSSAGLSYLGPAAAAAGGGGGGGGGRGGGVPPAAPYGPRDVLGPMAASSGKSVLVGSVAEPSTSPSVTEAGSLPVILASSGGAGGGACSGRRGSAVAASGSYPGGGGGVSNRGSDSLLPRLPGSGAMYGSGSAVGGAGGHPGLHSGLSASTSAAAAVVAAAATAPASGMSSPCASPRSFRRSSNTSYGIGGGVGCCGSVGGGGSLLGDLDTRAVLETTDEAAVAVAASCTPRYPGPGSFRRSSQLLLQAAGRRTSSGLSTNTLPPPQPPQLPQPPTAATSTAAAAAATTRGEQTRDASYTVRSANAL</sequence>
<feature type="compositionally biased region" description="Polar residues" evidence="1">
    <location>
        <begin position="576"/>
        <end position="586"/>
    </location>
</feature>
<proteinExistence type="predicted"/>
<feature type="region of interest" description="Disordered" evidence="1">
    <location>
        <begin position="478"/>
        <end position="586"/>
    </location>
</feature>
<dbReference type="AlphaFoldDB" id="D8U3R2"/>
<dbReference type="KEGG" id="vcn:VOLCADRAFT_94033"/>
<feature type="region of interest" description="Disordered" evidence="1">
    <location>
        <begin position="110"/>
        <end position="135"/>
    </location>
</feature>
<feature type="compositionally biased region" description="Basic and acidic residues" evidence="1">
    <location>
        <begin position="114"/>
        <end position="132"/>
    </location>
</feature>
<feature type="region of interest" description="Disordered" evidence="1">
    <location>
        <begin position="923"/>
        <end position="980"/>
    </location>
</feature>
<feature type="region of interest" description="Disordered" evidence="1">
    <location>
        <begin position="154"/>
        <end position="178"/>
    </location>
</feature>
<feature type="compositionally biased region" description="Low complexity" evidence="1">
    <location>
        <begin position="195"/>
        <end position="205"/>
    </location>
</feature>
<feature type="region of interest" description="Disordered" evidence="1">
    <location>
        <begin position="655"/>
        <end position="675"/>
    </location>
</feature>
<dbReference type="Proteomes" id="UP000001058">
    <property type="component" value="Unassembled WGS sequence"/>
</dbReference>
<gene>
    <name evidence="2" type="ORF">VOLCADRAFT_94033</name>
</gene>
<evidence type="ECO:0000313" key="3">
    <source>
        <dbReference type="Proteomes" id="UP000001058"/>
    </source>
</evidence>
<feature type="region of interest" description="Disordered" evidence="1">
    <location>
        <begin position="690"/>
        <end position="709"/>
    </location>
</feature>
<organism evidence="3">
    <name type="scientific">Volvox carteri f. nagariensis</name>
    <dbReference type="NCBI Taxonomy" id="3068"/>
    <lineage>
        <taxon>Eukaryota</taxon>
        <taxon>Viridiplantae</taxon>
        <taxon>Chlorophyta</taxon>
        <taxon>core chlorophytes</taxon>
        <taxon>Chlorophyceae</taxon>
        <taxon>CS clade</taxon>
        <taxon>Chlamydomonadales</taxon>
        <taxon>Volvocaceae</taxon>
        <taxon>Volvox</taxon>
    </lineage>
</organism>
<evidence type="ECO:0000256" key="1">
    <source>
        <dbReference type="SAM" id="MobiDB-lite"/>
    </source>
</evidence>
<feature type="compositionally biased region" description="Low complexity" evidence="1">
    <location>
        <begin position="496"/>
        <end position="519"/>
    </location>
</feature>
<feature type="compositionally biased region" description="Low complexity" evidence="1">
    <location>
        <begin position="444"/>
        <end position="455"/>
    </location>
</feature>
<dbReference type="InParanoid" id="D8U3R2"/>
<evidence type="ECO:0000313" key="2">
    <source>
        <dbReference type="EMBL" id="EFJ45654.1"/>
    </source>
</evidence>
<dbReference type="GeneID" id="9622282"/>
<feature type="compositionally biased region" description="Pro residues" evidence="1">
    <location>
        <begin position="936"/>
        <end position="948"/>
    </location>
</feature>
<feature type="compositionally biased region" description="Polar residues" evidence="1">
    <location>
        <begin position="969"/>
        <end position="980"/>
    </location>
</feature>
<dbReference type="RefSeq" id="XP_002953344.1">
    <property type="nucleotide sequence ID" value="XM_002953298.1"/>
</dbReference>
<feature type="compositionally biased region" description="Pro residues" evidence="1">
    <location>
        <begin position="486"/>
        <end position="495"/>
    </location>
</feature>
<feature type="compositionally biased region" description="Gly residues" evidence="1">
    <location>
        <begin position="690"/>
        <end position="703"/>
    </location>
</feature>
<accession>D8U3R2</accession>
<feature type="region of interest" description="Disordered" evidence="1">
    <location>
        <begin position="195"/>
        <end position="219"/>
    </location>
</feature>
<feature type="region of interest" description="Disordered" evidence="1">
    <location>
        <begin position="434"/>
        <end position="455"/>
    </location>
</feature>
<protein>
    <submittedName>
        <fullName evidence="2">Uncharacterized protein</fullName>
    </submittedName>
</protein>
<reference evidence="2 3" key="1">
    <citation type="journal article" date="2010" name="Science">
        <title>Genomic analysis of organismal complexity in the multicellular green alga Volvox carteri.</title>
        <authorList>
            <person name="Prochnik S.E."/>
            <person name="Umen J."/>
            <person name="Nedelcu A.M."/>
            <person name="Hallmann A."/>
            <person name="Miller S.M."/>
            <person name="Nishii I."/>
            <person name="Ferris P."/>
            <person name="Kuo A."/>
            <person name="Mitros T."/>
            <person name="Fritz-Laylin L.K."/>
            <person name="Hellsten U."/>
            <person name="Chapman J."/>
            <person name="Simakov O."/>
            <person name="Rensing S.A."/>
            <person name="Terry A."/>
            <person name="Pangilinan J."/>
            <person name="Kapitonov V."/>
            <person name="Jurka J."/>
            <person name="Salamov A."/>
            <person name="Shapiro H."/>
            <person name="Schmutz J."/>
            <person name="Grimwood J."/>
            <person name="Lindquist E."/>
            <person name="Lucas S."/>
            <person name="Grigoriev I.V."/>
            <person name="Schmitt R."/>
            <person name="Kirk D."/>
            <person name="Rokhsar D.S."/>
        </authorList>
    </citation>
    <scope>NUCLEOTIDE SEQUENCE [LARGE SCALE GENOMIC DNA]</scope>
    <source>
        <strain evidence="3">f. Nagariensis / Eve</strain>
    </source>
</reference>
<name>D8U3R2_VOLCA</name>